<accession>A0ABW2SKE6</accession>
<evidence type="ECO:0000313" key="1">
    <source>
        <dbReference type="EMBL" id="MFC7579803.1"/>
    </source>
</evidence>
<comment type="caution">
    <text evidence="1">The sequence shown here is derived from an EMBL/GenBank/DDBJ whole genome shotgun (WGS) entry which is preliminary data.</text>
</comment>
<evidence type="ECO:0000313" key="2">
    <source>
        <dbReference type="Proteomes" id="UP001596527"/>
    </source>
</evidence>
<sequence>MRAVVAALALPAATSDFLLGRTPLEEVPGAEMHLARGISNAIGRSVDIMLKEPDSPSFPIWDAYHATAVDRPWIVRIGASVEAAVGATLLALAIRAESPRSGWTRLGGVLGGFLVVDSVAEVSLAKYLGLRAERRRRDRGDADR</sequence>
<protein>
    <submittedName>
        <fullName evidence="1">Uncharacterized protein</fullName>
    </submittedName>
</protein>
<reference evidence="2" key="1">
    <citation type="journal article" date="2019" name="Int. J. Syst. Evol. Microbiol.">
        <title>The Global Catalogue of Microorganisms (GCM) 10K type strain sequencing project: providing services to taxonomists for standard genome sequencing and annotation.</title>
        <authorList>
            <consortium name="The Broad Institute Genomics Platform"/>
            <consortium name="The Broad Institute Genome Sequencing Center for Infectious Disease"/>
            <person name="Wu L."/>
            <person name="Ma J."/>
        </authorList>
    </citation>
    <scope>NUCLEOTIDE SEQUENCE [LARGE SCALE GENOMIC DNA]</scope>
    <source>
        <strain evidence="2">CCUG 56698</strain>
    </source>
</reference>
<keyword evidence="2" id="KW-1185">Reference proteome</keyword>
<dbReference type="Proteomes" id="UP001596527">
    <property type="component" value="Unassembled WGS sequence"/>
</dbReference>
<proteinExistence type="predicted"/>
<dbReference type="RefSeq" id="WP_380971306.1">
    <property type="nucleotide sequence ID" value="NZ_JBHTEF010000001.1"/>
</dbReference>
<name>A0ABW2SKE6_9ACTO</name>
<gene>
    <name evidence="1" type="ORF">ACFQWG_00970</name>
</gene>
<dbReference type="EMBL" id="JBHTEF010000001">
    <property type="protein sequence ID" value="MFC7579803.1"/>
    <property type="molecule type" value="Genomic_DNA"/>
</dbReference>
<organism evidence="1 2">
    <name type="scientific">Schaalia naturae</name>
    <dbReference type="NCBI Taxonomy" id="635203"/>
    <lineage>
        <taxon>Bacteria</taxon>
        <taxon>Bacillati</taxon>
        <taxon>Actinomycetota</taxon>
        <taxon>Actinomycetes</taxon>
        <taxon>Actinomycetales</taxon>
        <taxon>Actinomycetaceae</taxon>
        <taxon>Schaalia</taxon>
    </lineage>
</organism>